<evidence type="ECO:0000313" key="2">
    <source>
        <dbReference type="EMBL" id="AOW06260.1"/>
    </source>
</evidence>
<keyword evidence="1" id="KW-0472">Membrane</keyword>
<feature type="transmembrane region" description="Helical" evidence="1">
    <location>
        <begin position="50"/>
        <end position="73"/>
    </location>
</feature>
<keyword evidence="1" id="KW-1133">Transmembrane helix</keyword>
<evidence type="ECO:0000256" key="1">
    <source>
        <dbReference type="SAM" id="Phobius"/>
    </source>
</evidence>
<dbReference type="VEuPathDB" id="FungiDB:YALI1_E37796g"/>
<accession>A0A1D8NKW3</accession>
<dbReference type="EMBL" id="CP017557">
    <property type="protein sequence ID" value="AOW06260.1"/>
    <property type="molecule type" value="Genomic_DNA"/>
</dbReference>
<protein>
    <submittedName>
        <fullName evidence="2">Uncharacterized protein</fullName>
    </submittedName>
</protein>
<proteinExistence type="predicted"/>
<feature type="transmembrane region" description="Helical" evidence="1">
    <location>
        <begin position="104"/>
        <end position="121"/>
    </location>
</feature>
<keyword evidence="1" id="KW-0812">Transmembrane</keyword>
<gene>
    <name evidence="2" type="ORF">YALI1_E37796g</name>
</gene>
<dbReference type="RefSeq" id="XP_068139278.1">
    <property type="nucleotide sequence ID" value="XM_068283177.1"/>
</dbReference>
<organism evidence="2 3">
    <name type="scientific">Yarrowia lipolytica</name>
    <name type="common">Candida lipolytica</name>
    <dbReference type="NCBI Taxonomy" id="4952"/>
    <lineage>
        <taxon>Eukaryota</taxon>
        <taxon>Fungi</taxon>
        <taxon>Dikarya</taxon>
        <taxon>Ascomycota</taxon>
        <taxon>Saccharomycotina</taxon>
        <taxon>Dipodascomycetes</taxon>
        <taxon>Dipodascales</taxon>
        <taxon>Dipodascales incertae sedis</taxon>
        <taxon>Yarrowia</taxon>
    </lineage>
</organism>
<name>A0A1D8NKW3_YARLL</name>
<sequence length="152" mass="17212">MSTRIVLALLQYLSKRGPYTPFCSCALSYKYLLYHTLLEPPSSIPSSRDFGVFFLFFIFFLFFALFRIGLVIFSSSATLINQVPCVKPFTTVYVLSLYCSRRRVFFFQCLILPSLAVSFAVSPSLAVSLSLLCLFFTSVLPSVFFLLRDATP</sequence>
<dbReference type="AlphaFoldDB" id="A0A1D8NKW3"/>
<dbReference type="GeneID" id="94583778"/>
<feature type="transmembrane region" description="Helical" evidence="1">
    <location>
        <begin position="127"/>
        <end position="147"/>
    </location>
</feature>
<reference evidence="2 3" key="1">
    <citation type="journal article" date="2016" name="PLoS ONE">
        <title>Sequence Assembly of Yarrowia lipolytica Strain W29/CLIB89 Shows Transposable Element Diversity.</title>
        <authorList>
            <person name="Magnan C."/>
            <person name="Yu J."/>
            <person name="Chang I."/>
            <person name="Jahn E."/>
            <person name="Kanomata Y."/>
            <person name="Wu J."/>
            <person name="Zeller M."/>
            <person name="Oakes M."/>
            <person name="Baldi P."/>
            <person name="Sandmeyer S."/>
        </authorList>
    </citation>
    <scope>NUCLEOTIDE SEQUENCE [LARGE SCALE GENOMIC DNA]</scope>
    <source>
        <strain evidence="3">CLIB89(W29)</strain>
    </source>
</reference>
<dbReference type="Proteomes" id="UP000182444">
    <property type="component" value="Chromosome 1E"/>
</dbReference>
<evidence type="ECO:0000313" key="3">
    <source>
        <dbReference type="Proteomes" id="UP000182444"/>
    </source>
</evidence>